<dbReference type="Gene3D" id="3.90.780.10">
    <property type="entry name" value="5'-Nucleotidase, C-terminal domain"/>
    <property type="match status" value="1"/>
</dbReference>
<dbReference type="PANTHER" id="PTHR11575:SF6">
    <property type="entry name" value="2',3'-CYCLIC-NUCLEOTIDE 2'-PHOSPHODIESTERASE_3'-NUCLEOTIDASE"/>
    <property type="match status" value="1"/>
</dbReference>
<keyword evidence="2" id="KW-0732">Signal</keyword>
<evidence type="ECO:0000259" key="5">
    <source>
        <dbReference type="Pfam" id="PF02872"/>
    </source>
</evidence>
<keyword evidence="3 6" id="KW-0378">Hydrolase</keyword>
<dbReference type="GO" id="GO:0046872">
    <property type="term" value="F:metal ion binding"/>
    <property type="evidence" value="ECO:0007669"/>
    <property type="project" value="InterPro"/>
</dbReference>
<dbReference type="PRINTS" id="PR01607">
    <property type="entry name" value="APYRASEFAMLY"/>
</dbReference>
<comment type="caution">
    <text evidence="6">The sequence shown here is derived from an EMBL/GenBank/DDBJ whole genome shotgun (WGS) entry which is preliminary data.</text>
</comment>
<dbReference type="GO" id="GO:0009166">
    <property type="term" value="P:nucleotide catabolic process"/>
    <property type="evidence" value="ECO:0007669"/>
    <property type="project" value="InterPro"/>
</dbReference>
<dbReference type="Proteomes" id="UP000309450">
    <property type="component" value="Unassembled WGS sequence"/>
</dbReference>
<comment type="similarity">
    <text evidence="1 3">Belongs to the 5'-nucleotidase family.</text>
</comment>
<dbReference type="SUPFAM" id="SSF55816">
    <property type="entry name" value="5'-nucleotidase (syn. UDP-sugar hydrolase), C-terminal domain"/>
    <property type="match status" value="1"/>
</dbReference>
<evidence type="ECO:0000313" key="7">
    <source>
        <dbReference type="Proteomes" id="UP000309450"/>
    </source>
</evidence>
<organism evidence="6 7">
    <name type="scientific">Aliigemmobacter aestuarii</name>
    <dbReference type="NCBI Taxonomy" id="1445661"/>
    <lineage>
        <taxon>Bacteria</taxon>
        <taxon>Pseudomonadati</taxon>
        <taxon>Pseudomonadota</taxon>
        <taxon>Alphaproteobacteria</taxon>
        <taxon>Rhodobacterales</taxon>
        <taxon>Paracoccaceae</taxon>
        <taxon>Aliigemmobacter</taxon>
    </lineage>
</organism>
<dbReference type="Pfam" id="PF00149">
    <property type="entry name" value="Metallophos"/>
    <property type="match status" value="1"/>
</dbReference>
<gene>
    <name evidence="6" type="primary">cpdB</name>
    <name evidence="6" type="ORF">E7811_09410</name>
</gene>
<dbReference type="InterPro" id="IPR029052">
    <property type="entry name" value="Metallo-depent_PP-like"/>
</dbReference>
<evidence type="ECO:0000256" key="2">
    <source>
        <dbReference type="ARBA" id="ARBA00022729"/>
    </source>
</evidence>
<dbReference type="GO" id="GO:0000166">
    <property type="term" value="F:nucleotide binding"/>
    <property type="evidence" value="ECO:0007669"/>
    <property type="project" value="UniProtKB-KW"/>
</dbReference>
<dbReference type="PANTHER" id="PTHR11575">
    <property type="entry name" value="5'-NUCLEOTIDASE-RELATED"/>
    <property type="match status" value="1"/>
</dbReference>
<evidence type="ECO:0000259" key="4">
    <source>
        <dbReference type="Pfam" id="PF00149"/>
    </source>
</evidence>
<dbReference type="InterPro" id="IPR008334">
    <property type="entry name" value="5'-Nucleotdase_C"/>
</dbReference>
<dbReference type="Gene3D" id="3.60.21.10">
    <property type="match status" value="1"/>
</dbReference>
<evidence type="ECO:0000256" key="3">
    <source>
        <dbReference type="RuleBase" id="RU362119"/>
    </source>
</evidence>
<dbReference type="InterPro" id="IPR004843">
    <property type="entry name" value="Calcineurin-like_PHP"/>
</dbReference>
<feature type="domain" description="Calcineurin-like phosphoesterase" evidence="4">
    <location>
        <begin position="80"/>
        <end position="320"/>
    </location>
</feature>
<dbReference type="Pfam" id="PF02872">
    <property type="entry name" value="5_nucleotid_C"/>
    <property type="match status" value="1"/>
</dbReference>
<reference evidence="6 7" key="1">
    <citation type="submission" date="2019-04" db="EMBL/GenBank/DDBJ databases">
        <title>Draft genome sequence of Gemmobacter aestuarii sp. nov.</title>
        <authorList>
            <person name="Hameed A."/>
            <person name="Lin S.-Y."/>
            <person name="Shahina M."/>
            <person name="Lai W.-A."/>
            <person name="Young C.-C."/>
        </authorList>
    </citation>
    <scope>NUCLEOTIDE SEQUENCE [LARGE SCALE GENOMIC DNA]</scope>
    <source>
        <strain evidence="6 7">CC-PW-75</strain>
    </source>
</reference>
<dbReference type="PROSITE" id="PS00786">
    <property type="entry name" value="5_NUCLEOTIDASE_2"/>
    <property type="match status" value="1"/>
</dbReference>
<dbReference type="EC" id="3.1.3.6" evidence="6"/>
<keyword evidence="3" id="KW-0547">Nucleotide-binding</keyword>
<dbReference type="GO" id="GO:0030288">
    <property type="term" value="C:outer membrane-bounded periplasmic space"/>
    <property type="evidence" value="ECO:0007669"/>
    <property type="project" value="TreeGrafter"/>
</dbReference>
<keyword evidence="7" id="KW-1185">Reference proteome</keyword>
<dbReference type="AlphaFoldDB" id="A0A4S3MNK1"/>
<feature type="domain" description="5'-Nucleotidase C-terminal" evidence="5">
    <location>
        <begin position="408"/>
        <end position="601"/>
    </location>
</feature>
<sequence length="687" mass="72880">MLSSAIIPKPILHCRPAPSSHGPQAAATARAVAAGQRFSQPLRYRVAPASSIARIAKDEWHAWLRLRGRHLNGSDGLASLRVIATTDIHVNLLPYDYFNDRPTAGTASLAALSRLVAEARAGAGASVLLDNGDFLQGNPMGETGRAHPARAPHPAILAMNHLGYDATGLGNHEFNYGLPFLRWALSHARFPAVASNLRLIAAGGMAAPRGGRPFFRRFVLLERPLSPVLPPVRIGVIGFTPPQILQWDRRHLNGRLAADDILDTAPAAIAEARQAGAEIVIALCHSGIAPLDTLYHPEAAAAHLALVPGLDAVICGHSHRLFPVRSGPAEPGVDHARATLGDVPAVMPGANASHLGIIDLDLVHEGGTWRRVGHRVTLRPAPAGVDAGLASILDPAHRRTLRVIRRKVGRTDAPLHSHFALLGRSTALSLVAEAQARAAHLALAAAGRPAHLPLLSSIAPFKAGGNGGPDHFTDIPAGNLHLSHAADLYLFPNELAIIEIDGAGLRDWLEHAASVFARVSAGGDPAALINPDFPGYNSDMIHGLDCTIDLSVPPRHDRAGALIDRAARRVVSLSHAGREVGRDDRFLLATNSYRVSGSGGYLAGRMPQPVDIGRITLRAAIIDHLQRQSPVRPRPGPGFRLIASEGGAAILRTAPAALRHLDEIADYRPRPLPPDAEGYLPLVLTFG</sequence>
<dbReference type="InterPro" id="IPR036907">
    <property type="entry name" value="5'-Nucleotdase_C_sf"/>
</dbReference>
<dbReference type="GO" id="GO:0008663">
    <property type="term" value="F:2',3'-cyclic-nucleotide 2'-phosphodiesterase activity"/>
    <property type="evidence" value="ECO:0007669"/>
    <property type="project" value="UniProtKB-EC"/>
</dbReference>
<dbReference type="OrthoDB" id="9803927at2"/>
<evidence type="ECO:0000313" key="6">
    <source>
        <dbReference type="EMBL" id="THD83493.1"/>
    </source>
</evidence>
<accession>A0A4S3MNK1</accession>
<name>A0A4S3MNK1_9RHOB</name>
<dbReference type="GO" id="GO:0008254">
    <property type="term" value="F:3'-nucleotidase activity"/>
    <property type="evidence" value="ECO:0007669"/>
    <property type="project" value="UniProtKB-EC"/>
</dbReference>
<dbReference type="EMBL" id="SSND01000002">
    <property type="protein sequence ID" value="THD83493.1"/>
    <property type="molecule type" value="Genomic_DNA"/>
</dbReference>
<dbReference type="InterPro" id="IPR006179">
    <property type="entry name" value="5_nucleotidase/apyrase"/>
</dbReference>
<dbReference type="SUPFAM" id="SSF56300">
    <property type="entry name" value="Metallo-dependent phosphatases"/>
    <property type="match status" value="1"/>
</dbReference>
<dbReference type="EC" id="3.1.4.16" evidence="6"/>
<protein>
    <submittedName>
        <fullName evidence="6">2',3'-cyclic-nucleotide 2'-phosphodiesterase</fullName>
        <ecNumber evidence="6">3.1.3.6</ecNumber>
        <ecNumber evidence="6">3.1.4.16</ecNumber>
    </submittedName>
</protein>
<dbReference type="InterPro" id="IPR006146">
    <property type="entry name" value="5'-Nucleotdase_CS"/>
</dbReference>
<proteinExistence type="inferred from homology"/>
<evidence type="ECO:0000256" key="1">
    <source>
        <dbReference type="ARBA" id="ARBA00006654"/>
    </source>
</evidence>